<gene>
    <name evidence="1" type="ORF">RIMI_LOCUS17056776</name>
</gene>
<protein>
    <submittedName>
        <fullName evidence="1">Uncharacterized protein</fullName>
    </submittedName>
</protein>
<evidence type="ECO:0000313" key="1">
    <source>
        <dbReference type="EMBL" id="CAJ0959960.1"/>
    </source>
</evidence>
<accession>A0ABN9M636</accession>
<dbReference type="EMBL" id="CAUEEQ010048912">
    <property type="protein sequence ID" value="CAJ0959960.1"/>
    <property type="molecule type" value="Genomic_DNA"/>
</dbReference>
<organism evidence="1 2">
    <name type="scientific">Ranitomeya imitator</name>
    <name type="common">mimic poison frog</name>
    <dbReference type="NCBI Taxonomy" id="111125"/>
    <lineage>
        <taxon>Eukaryota</taxon>
        <taxon>Metazoa</taxon>
        <taxon>Chordata</taxon>
        <taxon>Craniata</taxon>
        <taxon>Vertebrata</taxon>
        <taxon>Euteleostomi</taxon>
        <taxon>Amphibia</taxon>
        <taxon>Batrachia</taxon>
        <taxon>Anura</taxon>
        <taxon>Neobatrachia</taxon>
        <taxon>Hyloidea</taxon>
        <taxon>Dendrobatidae</taxon>
        <taxon>Dendrobatinae</taxon>
        <taxon>Ranitomeya</taxon>
    </lineage>
</organism>
<dbReference type="Proteomes" id="UP001176940">
    <property type="component" value="Unassembled WGS sequence"/>
</dbReference>
<reference evidence="1" key="1">
    <citation type="submission" date="2023-07" db="EMBL/GenBank/DDBJ databases">
        <authorList>
            <person name="Stuckert A."/>
        </authorList>
    </citation>
    <scope>NUCLEOTIDE SEQUENCE</scope>
</reference>
<name>A0ABN9M636_9NEOB</name>
<sequence length="171" mass="19698">MMASGDDAIICVTIPLLCVLKHSLLTIKEDALEAEHDEMEQVADKGGNIVLWPIDMYAKEAKWQLSNTNCYQVLPFDPSVVFKKKLDRLLLMAKCSNILTKEFTFLTTQHRVEPTLYLLPKIHKSIQEPPVLSIPIPQVSGIGRYLRYRNSDTEIRYFCGIGYRYRIHRDV</sequence>
<evidence type="ECO:0000313" key="2">
    <source>
        <dbReference type="Proteomes" id="UP001176940"/>
    </source>
</evidence>
<keyword evidence="2" id="KW-1185">Reference proteome</keyword>
<proteinExistence type="predicted"/>
<comment type="caution">
    <text evidence="1">The sequence shown here is derived from an EMBL/GenBank/DDBJ whole genome shotgun (WGS) entry which is preliminary data.</text>
</comment>